<evidence type="ECO:0000313" key="5">
    <source>
        <dbReference type="EMBL" id="KRX07601.1"/>
    </source>
</evidence>
<keyword evidence="6" id="KW-1185">Reference proteome</keyword>
<dbReference type="SMART" id="SM00028">
    <property type="entry name" value="TPR"/>
    <property type="match status" value="8"/>
</dbReference>
<sequence length="741" mass="88532">MEKLQDIQKQINDITKNQVVLVKQLKDIKNKFNDERIQEIYEQGQQNYDYISNLQKQQYEAEHDIIQLLKQKDKQIQNHNSKILVLEQDINKQKEFYEDRILNLEQDLQTKYQYQLEQQQKKMEEQQQDLIKKQQEQQHQLQKKQELFQQLCQKQLINLEKAKKTNSLRKMAVLNNDLDVKKDFSKQQYNNKKDICGLESDPEKVSNDIKKQLQKQFQQQIDKLEQQYLDSQQQKREEFKNLQKKVIELNKCYLIQKQKNEQLIKVKEEEKKQEAQRKKEIKRQEISQLSEIMKIDKNVNILVISLSIKRNNIISDQGAKHISKAIENLSNLSELRLFLEILNQFKLTQQLINQKEFEKAQKLCEELGQNKGFLGQSLELQAQIQEKQRNFQNALEIYDKILYKVDENNPLVQFKQANILMNTQKYKECLEGYKKALIFLGRLKTSPSQKNSNNQHTHINVIDYEQLEYLCNLNISISYASLRDYQQAISYADICIRQKPKDPKGYIQKGIYLEILKYYKDAMENYNKALEYDPDNKRANEAKDKLKKFLQMEKYNHILREGQNLIGIKKYGEAIQIFDKCIEMDPQNTQGHYLKGLCYENMDILDEALQLYKQCIRLDPNDAMIYLKVGTIMDELKQYQEANIFIEKAYLLNPVNEEILFGKFENLCNMVKFDEAEKCLNEAIEHFPQSDMFKKIQEKFQFYRSNSKEEWQQKKKVLDNLSVQDIQQELEKENGQEKQEK</sequence>
<keyword evidence="1" id="KW-0677">Repeat</keyword>
<dbReference type="Pfam" id="PF00515">
    <property type="entry name" value="TPR_1"/>
    <property type="match status" value="1"/>
</dbReference>
<keyword evidence="4" id="KW-0175">Coiled coil</keyword>
<feature type="repeat" description="TPR" evidence="3">
    <location>
        <begin position="503"/>
        <end position="536"/>
    </location>
</feature>
<evidence type="ECO:0008006" key="7">
    <source>
        <dbReference type="Google" id="ProtNLM"/>
    </source>
</evidence>
<dbReference type="OMA" id="HTHINVI"/>
<evidence type="ECO:0000256" key="4">
    <source>
        <dbReference type="SAM" id="Coils"/>
    </source>
</evidence>
<keyword evidence="2 3" id="KW-0802">TPR repeat</keyword>
<reference evidence="5 6" key="1">
    <citation type="journal article" date="2015" name="Sci. Rep.">
        <title>Genome of the facultative scuticociliatosis pathogen Pseudocohnilembus persalinus provides insight into its virulence through horizontal gene transfer.</title>
        <authorList>
            <person name="Xiong J."/>
            <person name="Wang G."/>
            <person name="Cheng J."/>
            <person name="Tian M."/>
            <person name="Pan X."/>
            <person name="Warren A."/>
            <person name="Jiang C."/>
            <person name="Yuan D."/>
            <person name="Miao W."/>
        </authorList>
    </citation>
    <scope>NUCLEOTIDE SEQUENCE [LARGE SCALE GENOMIC DNA]</scope>
    <source>
        <strain evidence="5">36N120E</strain>
    </source>
</reference>
<accession>A0A0V0QZG0</accession>
<dbReference type="InterPro" id="IPR019734">
    <property type="entry name" value="TPR_rpt"/>
</dbReference>
<evidence type="ECO:0000256" key="3">
    <source>
        <dbReference type="PROSITE-ProRule" id="PRU00339"/>
    </source>
</evidence>
<feature type="repeat" description="TPR" evidence="3">
    <location>
        <begin position="555"/>
        <end position="588"/>
    </location>
</feature>
<feature type="repeat" description="TPR" evidence="3">
    <location>
        <begin position="623"/>
        <end position="656"/>
    </location>
</feature>
<dbReference type="PANTHER" id="PTHR44943:SF4">
    <property type="entry name" value="TPR REPEAT-CONTAINING PROTEIN MJ0798"/>
    <property type="match status" value="1"/>
</dbReference>
<dbReference type="Proteomes" id="UP000054937">
    <property type="component" value="Unassembled WGS sequence"/>
</dbReference>
<dbReference type="InterPro" id="IPR011990">
    <property type="entry name" value="TPR-like_helical_dom_sf"/>
</dbReference>
<gene>
    <name evidence="5" type="ORF">PPERSA_11150</name>
</gene>
<dbReference type="InParanoid" id="A0A0V0QZG0"/>
<dbReference type="OrthoDB" id="1872379at2759"/>
<dbReference type="EMBL" id="LDAU01000082">
    <property type="protein sequence ID" value="KRX07601.1"/>
    <property type="molecule type" value="Genomic_DNA"/>
</dbReference>
<evidence type="ECO:0000313" key="6">
    <source>
        <dbReference type="Proteomes" id="UP000054937"/>
    </source>
</evidence>
<proteinExistence type="predicted"/>
<dbReference type="PANTHER" id="PTHR44943">
    <property type="entry name" value="CELLULOSE SYNTHASE OPERON PROTEIN C"/>
    <property type="match status" value="1"/>
</dbReference>
<feature type="repeat" description="TPR" evidence="3">
    <location>
        <begin position="589"/>
        <end position="622"/>
    </location>
</feature>
<dbReference type="PROSITE" id="PS50005">
    <property type="entry name" value="TPR"/>
    <property type="match status" value="4"/>
</dbReference>
<dbReference type="Pfam" id="PF13181">
    <property type="entry name" value="TPR_8"/>
    <property type="match status" value="2"/>
</dbReference>
<dbReference type="InterPro" id="IPR051685">
    <property type="entry name" value="Ycf3/AcsC/BcsC/TPR_MFPF"/>
</dbReference>
<dbReference type="Gene3D" id="1.25.40.10">
    <property type="entry name" value="Tetratricopeptide repeat domain"/>
    <property type="match status" value="3"/>
</dbReference>
<organism evidence="5 6">
    <name type="scientific">Pseudocohnilembus persalinus</name>
    <name type="common">Ciliate</name>
    <dbReference type="NCBI Taxonomy" id="266149"/>
    <lineage>
        <taxon>Eukaryota</taxon>
        <taxon>Sar</taxon>
        <taxon>Alveolata</taxon>
        <taxon>Ciliophora</taxon>
        <taxon>Intramacronucleata</taxon>
        <taxon>Oligohymenophorea</taxon>
        <taxon>Scuticociliatia</taxon>
        <taxon>Philasterida</taxon>
        <taxon>Pseudocohnilembidae</taxon>
        <taxon>Pseudocohnilembus</taxon>
    </lineage>
</organism>
<comment type="caution">
    <text evidence="5">The sequence shown here is derived from an EMBL/GenBank/DDBJ whole genome shotgun (WGS) entry which is preliminary data.</text>
</comment>
<name>A0A0V0QZG0_PSEPJ</name>
<feature type="coiled-coil region" evidence="4">
    <location>
        <begin position="69"/>
        <end position="144"/>
    </location>
</feature>
<protein>
    <recommendedName>
        <fullName evidence="7">Tetratricopeptide repeat protein</fullName>
    </recommendedName>
</protein>
<evidence type="ECO:0000256" key="2">
    <source>
        <dbReference type="ARBA" id="ARBA00022803"/>
    </source>
</evidence>
<dbReference type="SUPFAM" id="SSF48452">
    <property type="entry name" value="TPR-like"/>
    <property type="match status" value="2"/>
</dbReference>
<evidence type="ECO:0000256" key="1">
    <source>
        <dbReference type="ARBA" id="ARBA00022737"/>
    </source>
</evidence>
<feature type="coiled-coil region" evidence="4">
    <location>
        <begin position="207"/>
        <end position="292"/>
    </location>
</feature>
<dbReference type="AlphaFoldDB" id="A0A0V0QZG0"/>